<name>A0A7R8V4R8_HERIL</name>
<dbReference type="SUPFAM" id="SSF82171">
    <property type="entry name" value="DPP6 N-terminal domain-like"/>
    <property type="match status" value="1"/>
</dbReference>
<dbReference type="GO" id="GO:0008236">
    <property type="term" value="F:serine-type peptidase activity"/>
    <property type="evidence" value="ECO:0007669"/>
    <property type="project" value="InterPro"/>
</dbReference>
<feature type="domain" description="Dipeptidylpeptidase IV N-terminal" evidence="3">
    <location>
        <begin position="167"/>
        <end position="549"/>
    </location>
</feature>
<dbReference type="InterPro" id="IPR050278">
    <property type="entry name" value="Serine_Prot_S9B/DPPIV"/>
</dbReference>
<dbReference type="SUPFAM" id="SSF53474">
    <property type="entry name" value="alpha/beta-Hydrolases"/>
    <property type="match status" value="1"/>
</dbReference>
<dbReference type="FunCoup" id="A0A7R8V4R8">
    <property type="interactions" value="1827"/>
</dbReference>
<keyword evidence="5" id="KW-1185">Reference proteome</keyword>
<dbReference type="GO" id="GO:0006508">
    <property type="term" value="P:proteolysis"/>
    <property type="evidence" value="ECO:0007669"/>
    <property type="project" value="InterPro"/>
</dbReference>
<sequence length="848" mass="96538">MEIGSMPPKNTLQTAGGRPKKSWTELQTVVTEFRKQLANLSSTVPTNINFRTLSDGRVRIYFLSTPPNGWETTLLYTDVNPNWDQSQSLSLNLLLEPSIPSISANSTCSREVQLLLERKRLATWGITSYEIHKLSGKIVFPLSSTLYQCLDTGYNTGPLFPSQLRICPQWAAIDPQICPQNSDLIAYVSGGDIWVTHTLSGHDERLTYAHDGRRSFVDDPLSAGVPSYVMQEEFSRYRGYWWQPKRDDGIYRIVYEEVDESDVCVFTFPSSQAATGDYEEYRFPRAGTANAKSKLKLVQFTLNESLQITDICIKDLPYSLTVVFPWLEYIVRVGWTPNSQYIWLQAMNRQQQRLDLVLIPLDNFCEAYSSSASSPTGDHSWKSPISRTISPLQVIYSETSTSWINVHDLLNFIEITDSTVTFIWASEETGFRHLYLVTSSLNGATNGCRDTHLMNQDIDYIDETTLIPRIVNKVPLTCGKWEVLDCNIWVDHSRQLVYFLGLKETPLEKHLYVVSLQGPGYVRLLTEPGYSYSVEFNEECNLMIQIYCSINRLPSCKVLKLTQTCQSGGVAGLQLTLMGFLSEGGQPEKQYCPSIYNPQISSGDVLYAMVFKPHNFTLGVKYPTVLNVYGGPEVQTVNNTFKGMRQLRMHMLAAQGYCVICVDSRGSRHRGTKFENHLRCRMGQVELSDQVEVLKILAEQLGYIDMDRVAIHGWSYGGYLSLMGLIQHPNIFKVAIAGAPVTNWEYYDTGYTERYMDLPENNKRGYSAGNVLTYIEKFPNDDNRLLIIHGLIDENVHFYHTSQLINSLVKANKPYQLQIYPNERHSLRNLDASRHYETKLLSFLQNNL</sequence>
<evidence type="ECO:0000256" key="1">
    <source>
        <dbReference type="SAM" id="MobiDB-lite"/>
    </source>
</evidence>
<dbReference type="Gene3D" id="2.140.10.30">
    <property type="entry name" value="Dipeptidylpeptidase IV, N-terminal domain"/>
    <property type="match status" value="1"/>
</dbReference>
<dbReference type="PANTHER" id="PTHR11731">
    <property type="entry name" value="PROTEASE FAMILY S9B,C DIPEPTIDYL-PEPTIDASE IV-RELATED"/>
    <property type="match status" value="1"/>
</dbReference>
<accession>A0A7R8V4R8</accession>
<evidence type="ECO:0008006" key="6">
    <source>
        <dbReference type="Google" id="ProtNLM"/>
    </source>
</evidence>
<organism evidence="4 5">
    <name type="scientific">Hermetia illucens</name>
    <name type="common">Black soldier fly</name>
    <dbReference type="NCBI Taxonomy" id="343691"/>
    <lineage>
        <taxon>Eukaryota</taxon>
        <taxon>Metazoa</taxon>
        <taxon>Ecdysozoa</taxon>
        <taxon>Arthropoda</taxon>
        <taxon>Hexapoda</taxon>
        <taxon>Insecta</taxon>
        <taxon>Pterygota</taxon>
        <taxon>Neoptera</taxon>
        <taxon>Endopterygota</taxon>
        <taxon>Diptera</taxon>
        <taxon>Brachycera</taxon>
        <taxon>Stratiomyomorpha</taxon>
        <taxon>Stratiomyidae</taxon>
        <taxon>Hermetiinae</taxon>
        <taxon>Hermetia</taxon>
    </lineage>
</organism>
<dbReference type="InParanoid" id="A0A7R8V4R8"/>
<gene>
    <name evidence="4" type="ORF">HERILL_LOCUS14441</name>
</gene>
<evidence type="ECO:0000259" key="3">
    <source>
        <dbReference type="Pfam" id="PF00930"/>
    </source>
</evidence>
<dbReference type="OrthoDB" id="16520at2759"/>
<dbReference type="GO" id="GO:0008239">
    <property type="term" value="F:dipeptidyl-peptidase activity"/>
    <property type="evidence" value="ECO:0007669"/>
    <property type="project" value="TreeGrafter"/>
</dbReference>
<dbReference type="PANTHER" id="PTHR11731:SF193">
    <property type="entry name" value="DIPEPTIDYL PEPTIDASE 9"/>
    <property type="match status" value="1"/>
</dbReference>
<evidence type="ECO:0000313" key="5">
    <source>
        <dbReference type="Proteomes" id="UP000594454"/>
    </source>
</evidence>
<dbReference type="AlphaFoldDB" id="A0A7R8V4R8"/>
<feature type="region of interest" description="Disordered" evidence="1">
    <location>
        <begin position="1"/>
        <end position="21"/>
    </location>
</feature>
<dbReference type="InterPro" id="IPR001375">
    <property type="entry name" value="Peptidase_S9_cat"/>
</dbReference>
<evidence type="ECO:0000313" key="4">
    <source>
        <dbReference type="EMBL" id="CAD7092052.1"/>
    </source>
</evidence>
<reference evidence="4 5" key="1">
    <citation type="submission" date="2020-11" db="EMBL/GenBank/DDBJ databases">
        <authorList>
            <person name="Wallbank WR R."/>
            <person name="Pardo Diaz C."/>
            <person name="Kozak K."/>
            <person name="Martin S."/>
            <person name="Jiggins C."/>
            <person name="Moest M."/>
            <person name="Warren A I."/>
            <person name="Generalovic N T."/>
            <person name="Byers J.R.P. K."/>
            <person name="Montejo-Kovacevich G."/>
            <person name="Yen C E."/>
        </authorList>
    </citation>
    <scope>NUCLEOTIDE SEQUENCE [LARGE SCALE GENOMIC DNA]</scope>
</reference>
<dbReference type="Proteomes" id="UP000594454">
    <property type="component" value="Chromosome 6"/>
</dbReference>
<dbReference type="InterPro" id="IPR002469">
    <property type="entry name" value="Peptidase_S9B_N"/>
</dbReference>
<proteinExistence type="predicted"/>
<protein>
    <recommendedName>
        <fullName evidence="6">Dipeptidyl peptidase 9</fullName>
    </recommendedName>
</protein>
<dbReference type="Pfam" id="PF00326">
    <property type="entry name" value="Peptidase_S9"/>
    <property type="match status" value="1"/>
</dbReference>
<evidence type="ECO:0000259" key="2">
    <source>
        <dbReference type="Pfam" id="PF00326"/>
    </source>
</evidence>
<dbReference type="Pfam" id="PF00930">
    <property type="entry name" value="DPPIV_N"/>
    <property type="match status" value="1"/>
</dbReference>
<dbReference type="Gene3D" id="3.40.50.1820">
    <property type="entry name" value="alpha/beta hydrolase"/>
    <property type="match status" value="1"/>
</dbReference>
<dbReference type="EMBL" id="LR899014">
    <property type="protein sequence ID" value="CAD7092052.1"/>
    <property type="molecule type" value="Genomic_DNA"/>
</dbReference>
<feature type="domain" description="Peptidase S9 prolyl oligopeptidase catalytic" evidence="2">
    <location>
        <begin position="647"/>
        <end position="848"/>
    </location>
</feature>
<dbReference type="InterPro" id="IPR029058">
    <property type="entry name" value="AB_hydrolase_fold"/>
</dbReference>